<dbReference type="GO" id="GO:0000228">
    <property type="term" value="C:nuclear chromosome"/>
    <property type="evidence" value="ECO:0007669"/>
    <property type="project" value="InterPro"/>
</dbReference>
<name>A0A4Q0A2P7_9FUNG</name>
<dbReference type="InterPro" id="IPR000679">
    <property type="entry name" value="Znf_GATA"/>
</dbReference>
<keyword evidence="9" id="KW-1185">Reference proteome</keyword>
<feature type="region of interest" description="Disordered" evidence="6">
    <location>
        <begin position="246"/>
        <end position="289"/>
    </location>
</feature>
<dbReference type="InterPro" id="IPR006939">
    <property type="entry name" value="SNF5"/>
</dbReference>
<evidence type="ECO:0000313" key="8">
    <source>
        <dbReference type="EMBL" id="RKP40383.1"/>
    </source>
</evidence>
<organism evidence="8 9">
    <name type="scientific">Dimargaris cristalligena</name>
    <dbReference type="NCBI Taxonomy" id="215637"/>
    <lineage>
        <taxon>Eukaryota</taxon>
        <taxon>Fungi</taxon>
        <taxon>Fungi incertae sedis</taxon>
        <taxon>Zoopagomycota</taxon>
        <taxon>Kickxellomycotina</taxon>
        <taxon>Dimargaritomycetes</taxon>
        <taxon>Dimargaritales</taxon>
        <taxon>Dimargaritaceae</taxon>
        <taxon>Dimargaris</taxon>
    </lineage>
</organism>
<protein>
    <recommendedName>
        <fullName evidence="7">GATA-type domain-containing protein</fullName>
    </recommendedName>
</protein>
<evidence type="ECO:0000256" key="2">
    <source>
        <dbReference type="ARBA" id="ARBA00010239"/>
    </source>
</evidence>
<dbReference type="Proteomes" id="UP000268162">
    <property type="component" value="Unassembled WGS sequence"/>
</dbReference>
<keyword evidence="5" id="KW-0539">Nucleus</keyword>
<dbReference type="EMBL" id="ML002211">
    <property type="protein sequence ID" value="RKP40383.1"/>
    <property type="molecule type" value="Genomic_DNA"/>
</dbReference>
<gene>
    <name evidence="8" type="ORF">BJ085DRAFT_32902</name>
</gene>
<evidence type="ECO:0000259" key="7">
    <source>
        <dbReference type="SMART" id="SM00401"/>
    </source>
</evidence>
<feature type="compositionally biased region" description="Gly residues" evidence="6">
    <location>
        <begin position="253"/>
        <end position="263"/>
    </location>
</feature>
<dbReference type="CDD" id="cd00202">
    <property type="entry name" value="ZnF_GATA"/>
    <property type="match status" value="1"/>
</dbReference>
<feature type="region of interest" description="Disordered" evidence="6">
    <location>
        <begin position="518"/>
        <end position="543"/>
    </location>
</feature>
<dbReference type="InterPro" id="IPR013088">
    <property type="entry name" value="Znf_NHR/GATA"/>
</dbReference>
<reference evidence="9" key="1">
    <citation type="journal article" date="2018" name="Nat. Microbiol.">
        <title>Leveraging single-cell genomics to expand the fungal tree of life.</title>
        <authorList>
            <person name="Ahrendt S.R."/>
            <person name="Quandt C.A."/>
            <person name="Ciobanu D."/>
            <person name="Clum A."/>
            <person name="Salamov A."/>
            <person name="Andreopoulos B."/>
            <person name="Cheng J.F."/>
            <person name="Woyke T."/>
            <person name="Pelin A."/>
            <person name="Henrissat B."/>
            <person name="Reynolds N.K."/>
            <person name="Benny G.L."/>
            <person name="Smith M.E."/>
            <person name="James T.Y."/>
            <person name="Grigoriev I.V."/>
        </authorList>
    </citation>
    <scope>NUCLEOTIDE SEQUENCE [LARGE SCALE GENOMIC DNA]</scope>
    <source>
        <strain evidence="9">RSA 468</strain>
    </source>
</reference>
<evidence type="ECO:0000256" key="5">
    <source>
        <dbReference type="ARBA" id="ARBA00023242"/>
    </source>
</evidence>
<proteinExistence type="inferred from homology"/>
<dbReference type="GO" id="GO:0008270">
    <property type="term" value="F:zinc ion binding"/>
    <property type="evidence" value="ECO:0007669"/>
    <property type="project" value="InterPro"/>
</dbReference>
<dbReference type="Pfam" id="PF04855">
    <property type="entry name" value="SNF5"/>
    <property type="match status" value="1"/>
</dbReference>
<dbReference type="GO" id="GO:0006338">
    <property type="term" value="P:chromatin remodeling"/>
    <property type="evidence" value="ECO:0007669"/>
    <property type="project" value="InterPro"/>
</dbReference>
<accession>A0A4Q0A2P7</accession>
<dbReference type="SUPFAM" id="SSF57716">
    <property type="entry name" value="Glucocorticoid receptor-like (DNA-binding domain)"/>
    <property type="match status" value="1"/>
</dbReference>
<feature type="region of interest" description="Disordered" evidence="6">
    <location>
        <begin position="638"/>
        <end position="698"/>
    </location>
</feature>
<sequence length="757" mass="82303">MNAGTPAYSLPGNPTGSHPGTPTRPTPNLLSNFRPIASQMPNRLASVKTPHTYDRFFANSPIPAHRVPLAPNQARPMMSPTSGSPLHPNLGLSNIRPANMQWSIPGKPPGVVNSMSAVGAAGTPLAQRLGAAINANNSPLQPRPSPGGPMPLAPAMSMYPGGGPMVNMMSPGGIPGQPRPGVPHMGMMQPNMMHQHQQQGMGMPMPPHQAAVPRPMPRPPPVPRPNTFSTYAARLQDGTTSLLVPIEWSNPRSGGGSGAGGGRRGGRRILRDDSDSEDESIFDEEGRPEKASSRNLIALGQPPAIVDGQVISRVMKGTDHMHLNDYAALDLAKLPEFLIPVRIDLDLESTKLHDVFMWNLNETYMTPEKFAQLLCQDLNVANTSNIDSISQSIRAQLSDYTTFYDIQKMRHEELTTMNDSSGEASGAPAEYYVEPIRVTILLDLQLLRDQFEWDLTTSLNDENGASMPEEFARGLAADLGLGGEFPALIAHNIREQLLRYQRERLDLEVDTGLLEVSRGDPESLDALPMPTEGSSNHHQPASVPFKSDHAINVFRPPDKGELWTPQLEELTQDDLEKIMIDRERSIRRLRRETSRLLHSSRQRRGSPQVSTWNYELGISLGPQRGPVSLSAHLPNLNTSGLGSGGDPAGSASGYTPRMNPTLSAQLYSPPHSHSPSPGPGQRPVRTPSQSSTRSSRLSEDEVLTWRCTHCGSDGTRTTVVRKGPRGIKTLCNACGISWASRGALPPNRKNMYSKVCD</sequence>
<evidence type="ECO:0000256" key="4">
    <source>
        <dbReference type="ARBA" id="ARBA00023163"/>
    </source>
</evidence>
<dbReference type="SMART" id="SM00401">
    <property type="entry name" value="ZnF_GATA"/>
    <property type="match status" value="1"/>
</dbReference>
<feature type="domain" description="GATA-type" evidence="7">
    <location>
        <begin position="701"/>
        <end position="754"/>
    </location>
</feature>
<evidence type="ECO:0000256" key="3">
    <source>
        <dbReference type="ARBA" id="ARBA00023015"/>
    </source>
</evidence>
<dbReference type="GO" id="GO:0006355">
    <property type="term" value="P:regulation of DNA-templated transcription"/>
    <property type="evidence" value="ECO:0007669"/>
    <property type="project" value="InterPro"/>
</dbReference>
<evidence type="ECO:0000256" key="6">
    <source>
        <dbReference type="SAM" id="MobiDB-lite"/>
    </source>
</evidence>
<keyword evidence="3" id="KW-0805">Transcription regulation</keyword>
<dbReference type="Pfam" id="PF00320">
    <property type="entry name" value="GATA"/>
    <property type="match status" value="1"/>
</dbReference>
<evidence type="ECO:0000313" key="9">
    <source>
        <dbReference type="Proteomes" id="UP000268162"/>
    </source>
</evidence>
<evidence type="ECO:0000256" key="1">
    <source>
        <dbReference type="ARBA" id="ARBA00004123"/>
    </source>
</evidence>
<dbReference type="PANTHER" id="PTHR10019">
    <property type="entry name" value="SNF5"/>
    <property type="match status" value="1"/>
</dbReference>
<dbReference type="AlphaFoldDB" id="A0A4Q0A2P7"/>
<feature type="compositionally biased region" description="Acidic residues" evidence="6">
    <location>
        <begin position="274"/>
        <end position="283"/>
    </location>
</feature>
<feature type="compositionally biased region" description="Low complexity" evidence="6">
    <location>
        <begin position="682"/>
        <end position="695"/>
    </location>
</feature>
<dbReference type="STRING" id="215637.A0A4Q0A2P7"/>
<dbReference type="GO" id="GO:0043565">
    <property type="term" value="F:sequence-specific DNA binding"/>
    <property type="evidence" value="ECO:0007669"/>
    <property type="project" value="InterPro"/>
</dbReference>
<comment type="subcellular location">
    <subcellularLocation>
        <location evidence="1">Nucleus</location>
    </subcellularLocation>
</comment>
<feature type="region of interest" description="Disordered" evidence="6">
    <location>
        <begin position="1"/>
        <end position="28"/>
    </location>
</feature>
<dbReference type="Gene3D" id="3.30.50.10">
    <property type="entry name" value="Erythroid Transcription Factor GATA-1, subunit A"/>
    <property type="match status" value="1"/>
</dbReference>
<keyword evidence="4" id="KW-0804">Transcription</keyword>
<comment type="similarity">
    <text evidence="2">Belongs to the SNF5 family.</text>
</comment>